<proteinExistence type="predicted"/>
<name>A0A4R1KBQ1_9BACT</name>
<organism evidence="2 3">
    <name type="scientific">Seleniivibrio woodruffii</name>
    <dbReference type="NCBI Taxonomy" id="1078050"/>
    <lineage>
        <taxon>Bacteria</taxon>
        <taxon>Pseudomonadati</taxon>
        <taxon>Deferribacterota</taxon>
        <taxon>Deferribacteres</taxon>
        <taxon>Deferribacterales</taxon>
        <taxon>Geovibrionaceae</taxon>
        <taxon>Seleniivibrio</taxon>
    </lineage>
</organism>
<feature type="compositionally biased region" description="Polar residues" evidence="1">
    <location>
        <begin position="7"/>
        <end position="28"/>
    </location>
</feature>
<gene>
    <name evidence="2" type="ORF">C8D98_0429</name>
</gene>
<dbReference type="AlphaFoldDB" id="A0A4R1KBQ1"/>
<sequence>MEENEINETTPGQETENTAGAQPETNPYANGYYNPYMYPPQGFQPMYGYAPYPPQMPPYPPYGYPPYPPQYGYQPYPPQFHHHQQQPPHHDECHGQGQEDPMNGLFGMFGQMIENNPQLSEVSRMVNATGSDFMKGLVVGAGVAMLLSSESIRSALTDILGKATGMFTEETEEEI</sequence>
<evidence type="ECO:0000313" key="3">
    <source>
        <dbReference type="Proteomes" id="UP000294614"/>
    </source>
</evidence>
<keyword evidence="3" id="KW-1185">Reference proteome</keyword>
<evidence type="ECO:0000313" key="2">
    <source>
        <dbReference type="EMBL" id="TCK61922.1"/>
    </source>
</evidence>
<accession>A0A4R1KBQ1</accession>
<reference evidence="2 3" key="1">
    <citation type="submission" date="2019-03" db="EMBL/GenBank/DDBJ databases">
        <title>Genomic Encyclopedia of Type Strains, Phase IV (KMG-IV): sequencing the most valuable type-strain genomes for metagenomic binning, comparative biology and taxonomic classification.</title>
        <authorList>
            <person name="Goeker M."/>
        </authorList>
    </citation>
    <scope>NUCLEOTIDE SEQUENCE [LARGE SCALE GENOMIC DNA]</scope>
    <source>
        <strain evidence="2 3">DSM 24984</strain>
    </source>
</reference>
<evidence type="ECO:0000256" key="1">
    <source>
        <dbReference type="SAM" id="MobiDB-lite"/>
    </source>
</evidence>
<protein>
    <submittedName>
        <fullName evidence="2">Uncharacterized protein</fullName>
    </submittedName>
</protein>
<dbReference type="RefSeq" id="WP_132871599.1">
    <property type="nucleotide sequence ID" value="NZ_SMGG01000003.1"/>
</dbReference>
<dbReference type="OrthoDB" id="9998087at2"/>
<dbReference type="EMBL" id="SMGG01000003">
    <property type="protein sequence ID" value="TCK61922.1"/>
    <property type="molecule type" value="Genomic_DNA"/>
</dbReference>
<comment type="caution">
    <text evidence="2">The sequence shown here is derived from an EMBL/GenBank/DDBJ whole genome shotgun (WGS) entry which is preliminary data.</text>
</comment>
<dbReference type="Proteomes" id="UP000294614">
    <property type="component" value="Unassembled WGS sequence"/>
</dbReference>
<feature type="region of interest" description="Disordered" evidence="1">
    <location>
        <begin position="1"/>
        <end position="32"/>
    </location>
</feature>